<feature type="region of interest" description="Disordered" evidence="1">
    <location>
        <begin position="244"/>
        <end position="290"/>
    </location>
</feature>
<comment type="caution">
    <text evidence="2">The sequence shown here is derived from an EMBL/GenBank/DDBJ whole genome shotgun (WGS) entry which is preliminary data.</text>
</comment>
<accession>A0A2A2LW15</accession>
<dbReference type="AlphaFoldDB" id="A0A2A2LW15"/>
<feature type="compositionally biased region" description="Low complexity" evidence="1">
    <location>
        <begin position="385"/>
        <end position="399"/>
    </location>
</feature>
<keyword evidence="3" id="KW-1185">Reference proteome</keyword>
<name>A0A2A2LW15_9BILA</name>
<feature type="compositionally biased region" description="Polar residues" evidence="1">
    <location>
        <begin position="40"/>
        <end position="55"/>
    </location>
</feature>
<protein>
    <submittedName>
        <fullName evidence="2">Uncharacterized protein</fullName>
    </submittedName>
</protein>
<proteinExistence type="predicted"/>
<sequence>MSVSHLAPVGASIAPEPPPRDYSMSQMGQMRRGREEQTDEGTNLGPTAGLSSIGQASDPRIRERIEACRLGMVKLETLRNKHVKLMEEMRGRLPVIPGCADVQARIKRSAEGLDRFSLQSVQSVQSVDSGLSSISQTSTTNINSLFIPSSEPSFLCQLRLPLQFRYLTCPTFNAILYIQKDFTRKERDSENPCCDQSFSLLDDIPLHESSSWLVEKTRQAEEHAISTHSLFPSSAVASSLFSSATLPSQSSPHPPAPVPHRTPLAPVRFPSNSNISASPQTHRPLRTAQKPDIVKLACPVKTADVVFHASRIFMDRSPSADRKQNQKQAQKQQRPMSLFDAADTYSGGRDAQDEPLYATPAKVKDIIANLKHQSQQKHRQEHSHQQQQQQQQRPSHSSPVIVKRQTAFVPVVSKIAVTGPGAELIRNATRMRIVDKKQWKEWKESEGL</sequence>
<gene>
    <name evidence="2" type="ORF">WR25_14593</name>
</gene>
<dbReference type="OrthoDB" id="5785718at2759"/>
<feature type="region of interest" description="Disordered" evidence="1">
    <location>
        <begin position="1"/>
        <end position="57"/>
    </location>
</feature>
<organism evidence="2 3">
    <name type="scientific">Diploscapter pachys</name>
    <dbReference type="NCBI Taxonomy" id="2018661"/>
    <lineage>
        <taxon>Eukaryota</taxon>
        <taxon>Metazoa</taxon>
        <taxon>Ecdysozoa</taxon>
        <taxon>Nematoda</taxon>
        <taxon>Chromadorea</taxon>
        <taxon>Rhabditida</taxon>
        <taxon>Rhabditina</taxon>
        <taxon>Rhabditomorpha</taxon>
        <taxon>Rhabditoidea</taxon>
        <taxon>Rhabditidae</taxon>
        <taxon>Diploscapter</taxon>
    </lineage>
</organism>
<dbReference type="EMBL" id="LIAE01006373">
    <property type="protein sequence ID" value="PAV90434.1"/>
    <property type="molecule type" value="Genomic_DNA"/>
</dbReference>
<feature type="compositionally biased region" description="Polar residues" evidence="1">
    <location>
        <begin position="270"/>
        <end position="281"/>
    </location>
</feature>
<evidence type="ECO:0000313" key="3">
    <source>
        <dbReference type="Proteomes" id="UP000218231"/>
    </source>
</evidence>
<feature type="region of interest" description="Disordered" evidence="1">
    <location>
        <begin position="316"/>
        <end position="337"/>
    </location>
</feature>
<dbReference type="Proteomes" id="UP000218231">
    <property type="component" value="Unassembled WGS sequence"/>
</dbReference>
<evidence type="ECO:0000256" key="1">
    <source>
        <dbReference type="SAM" id="MobiDB-lite"/>
    </source>
</evidence>
<feature type="region of interest" description="Disordered" evidence="1">
    <location>
        <begin position="372"/>
        <end position="399"/>
    </location>
</feature>
<evidence type="ECO:0000313" key="2">
    <source>
        <dbReference type="EMBL" id="PAV90434.1"/>
    </source>
</evidence>
<reference evidence="2 3" key="1">
    <citation type="journal article" date="2017" name="Curr. Biol.">
        <title>Genome architecture and evolution of a unichromosomal asexual nematode.</title>
        <authorList>
            <person name="Fradin H."/>
            <person name="Zegar C."/>
            <person name="Gutwein M."/>
            <person name="Lucas J."/>
            <person name="Kovtun M."/>
            <person name="Corcoran D."/>
            <person name="Baugh L.R."/>
            <person name="Kiontke K."/>
            <person name="Gunsalus K."/>
            <person name="Fitch D.H."/>
            <person name="Piano F."/>
        </authorList>
    </citation>
    <scope>NUCLEOTIDE SEQUENCE [LARGE SCALE GENOMIC DNA]</scope>
    <source>
        <strain evidence="2">PF1309</strain>
    </source>
</reference>